<dbReference type="Proteomes" id="UP001497516">
    <property type="component" value="Chromosome 2"/>
</dbReference>
<keyword evidence="2" id="KW-1133">Transmembrane helix</keyword>
<sequence length="140" mass="14389">MAPHSATSILTFLFILTIFSSPSPTFITSARAQARPPHGLVYSGPVAFSPSAVQFFHPNNQLPHPEAAQVTAAAAAKSTTTTTTTPSRSGGRSGLGAGEIAGVVFGAAFAVFIAMGAYYVVKARRANLGKASNNSVQSHV</sequence>
<evidence type="ECO:0000313" key="4">
    <source>
        <dbReference type="EMBL" id="CAL1366733.1"/>
    </source>
</evidence>
<name>A0AAV2D608_9ROSI</name>
<keyword evidence="2" id="KW-0472">Membrane</keyword>
<proteinExistence type="predicted"/>
<feature type="region of interest" description="Disordered" evidence="1">
    <location>
        <begin position="72"/>
        <end position="93"/>
    </location>
</feature>
<keyword evidence="5" id="KW-1185">Reference proteome</keyword>
<organism evidence="4 5">
    <name type="scientific">Linum trigynum</name>
    <dbReference type="NCBI Taxonomy" id="586398"/>
    <lineage>
        <taxon>Eukaryota</taxon>
        <taxon>Viridiplantae</taxon>
        <taxon>Streptophyta</taxon>
        <taxon>Embryophyta</taxon>
        <taxon>Tracheophyta</taxon>
        <taxon>Spermatophyta</taxon>
        <taxon>Magnoliopsida</taxon>
        <taxon>eudicotyledons</taxon>
        <taxon>Gunneridae</taxon>
        <taxon>Pentapetalae</taxon>
        <taxon>rosids</taxon>
        <taxon>fabids</taxon>
        <taxon>Malpighiales</taxon>
        <taxon>Linaceae</taxon>
        <taxon>Linum</taxon>
    </lineage>
</organism>
<dbReference type="PANTHER" id="PTHR35718:SF1">
    <property type="entry name" value="EXPRESSED PROTEIN"/>
    <property type="match status" value="1"/>
</dbReference>
<feature type="chain" id="PRO_5043640294" description="Transmembrane protein" evidence="3">
    <location>
        <begin position="23"/>
        <end position="140"/>
    </location>
</feature>
<evidence type="ECO:0000313" key="5">
    <source>
        <dbReference type="Proteomes" id="UP001497516"/>
    </source>
</evidence>
<gene>
    <name evidence="4" type="ORF">LTRI10_LOCUS10774</name>
</gene>
<dbReference type="EMBL" id="OZ034815">
    <property type="protein sequence ID" value="CAL1366733.1"/>
    <property type="molecule type" value="Genomic_DNA"/>
</dbReference>
<accession>A0AAV2D608</accession>
<reference evidence="4 5" key="1">
    <citation type="submission" date="2024-04" db="EMBL/GenBank/DDBJ databases">
        <authorList>
            <person name="Fracassetti M."/>
        </authorList>
    </citation>
    <scope>NUCLEOTIDE SEQUENCE [LARGE SCALE GENOMIC DNA]</scope>
</reference>
<keyword evidence="2" id="KW-0812">Transmembrane</keyword>
<feature type="compositionally biased region" description="Low complexity" evidence="1">
    <location>
        <begin position="72"/>
        <end position="90"/>
    </location>
</feature>
<evidence type="ECO:0000256" key="2">
    <source>
        <dbReference type="SAM" id="Phobius"/>
    </source>
</evidence>
<feature type="transmembrane region" description="Helical" evidence="2">
    <location>
        <begin position="100"/>
        <end position="121"/>
    </location>
</feature>
<evidence type="ECO:0008006" key="6">
    <source>
        <dbReference type="Google" id="ProtNLM"/>
    </source>
</evidence>
<dbReference type="PANTHER" id="PTHR35718">
    <property type="entry name" value="EXPRESSED PROTEIN"/>
    <property type="match status" value="1"/>
</dbReference>
<protein>
    <recommendedName>
        <fullName evidence="6">Transmembrane protein</fullName>
    </recommendedName>
</protein>
<feature type="signal peptide" evidence="3">
    <location>
        <begin position="1"/>
        <end position="22"/>
    </location>
</feature>
<evidence type="ECO:0000256" key="3">
    <source>
        <dbReference type="SAM" id="SignalP"/>
    </source>
</evidence>
<dbReference type="AlphaFoldDB" id="A0AAV2D608"/>
<evidence type="ECO:0000256" key="1">
    <source>
        <dbReference type="SAM" id="MobiDB-lite"/>
    </source>
</evidence>
<keyword evidence="3" id="KW-0732">Signal</keyword>